<name>A0A371DW68_9APHY</name>
<dbReference type="GO" id="GO:0009306">
    <property type="term" value="P:protein secretion"/>
    <property type="evidence" value="ECO:0007669"/>
    <property type="project" value="InterPro"/>
</dbReference>
<dbReference type="Pfam" id="PF11654">
    <property type="entry name" value="NCE101"/>
    <property type="match status" value="1"/>
</dbReference>
<accession>A0A371DW68</accession>
<dbReference type="PANTHER" id="PTHR28011:SF1">
    <property type="entry name" value="NON-CLASSICAL EXPORT PROTEIN 1"/>
    <property type="match status" value="1"/>
</dbReference>
<protein>
    <submittedName>
        <fullName evidence="1">Uncharacterized protein</fullName>
    </submittedName>
</protein>
<gene>
    <name evidence="1" type="ORF">OH76DRAFT_1551170</name>
</gene>
<dbReference type="OrthoDB" id="2155101at2759"/>
<dbReference type="AlphaFoldDB" id="A0A371DW68"/>
<dbReference type="STRING" id="139420.A0A371DW68"/>
<reference evidence="1 2" key="1">
    <citation type="journal article" date="2018" name="Biotechnol. Biofuels">
        <title>Integrative visual omics of the white-rot fungus Polyporus brumalis exposes the biotechnological potential of its oxidative enzymes for delignifying raw plant biomass.</title>
        <authorList>
            <person name="Miyauchi S."/>
            <person name="Rancon A."/>
            <person name="Drula E."/>
            <person name="Hage H."/>
            <person name="Chaduli D."/>
            <person name="Favel A."/>
            <person name="Grisel S."/>
            <person name="Henrissat B."/>
            <person name="Herpoel-Gimbert I."/>
            <person name="Ruiz-Duenas F.J."/>
            <person name="Chevret D."/>
            <person name="Hainaut M."/>
            <person name="Lin J."/>
            <person name="Wang M."/>
            <person name="Pangilinan J."/>
            <person name="Lipzen A."/>
            <person name="Lesage-Meessen L."/>
            <person name="Navarro D."/>
            <person name="Riley R."/>
            <person name="Grigoriev I.V."/>
            <person name="Zhou S."/>
            <person name="Raouche S."/>
            <person name="Rosso M.N."/>
        </authorList>
    </citation>
    <scope>NUCLEOTIDE SEQUENCE [LARGE SCALE GENOMIC DNA]</scope>
    <source>
        <strain evidence="1 2">BRFM 1820</strain>
    </source>
</reference>
<evidence type="ECO:0000313" key="2">
    <source>
        <dbReference type="Proteomes" id="UP000256964"/>
    </source>
</evidence>
<sequence length="87" mass="10040">MPPPLLSRSMDPILGVFTGIFAYYLYEKHPRTAMPEELRLMSLLRWKREKWQQERERKLLATGEETIDWQAIAASAEADTSKGSGRS</sequence>
<dbReference type="InterPro" id="IPR024242">
    <property type="entry name" value="NCE101"/>
</dbReference>
<evidence type="ECO:0000313" key="1">
    <source>
        <dbReference type="EMBL" id="RDX56764.1"/>
    </source>
</evidence>
<dbReference type="PANTHER" id="PTHR28011">
    <property type="entry name" value="NON-CLASSICAL EXPORT PROTEIN 1"/>
    <property type="match status" value="1"/>
</dbReference>
<dbReference type="Proteomes" id="UP000256964">
    <property type="component" value="Unassembled WGS sequence"/>
</dbReference>
<organism evidence="1 2">
    <name type="scientific">Lentinus brumalis</name>
    <dbReference type="NCBI Taxonomy" id="2498619"/>
    <lineage>
        <taxon>Eukaryota</taxon>
        <taxon>Fungi</taxon>
        <taxon>Dikarya</taxon>
        <taxon>Basidiomycota</taxon>
        <taxon>Agaricomycotina</taxon>
        <taxon>Agaricomycetes</taxon>
        <taxon>Polyporales</taxon>
        <taxon>Polyporaceae</taxon>
        <taxon>Lentinus</taxon>
    </lineage>
</organism>
<dbReference type="EMBL" id="KZ857380">
    <property type="protein sequence ID" value="RDX56764.1"/>
    <property type="molecule type" value="Genomic_DNA"/>
</dbReference>
<keyword evidence="2" id="KW-1185">Reference proteome</keyword>
<proteinExistence type="predicted"/>